<evidence type="ECO:0000256" key="8">
    <source>
        <dbReference type="SAM" id="Phobius"/>
    </source>
</evidence>
<comment type="similarity">
    <text evidence="2">Belongs to the GSP F family.</text>
</comment>
<comment type="subcellular location">
    <subcellularLocation>
        <location evidence="1">Cell inner membrane</location>
        <topology evidence="1">Multi-pass membrane protein</topology>
    </subcellularLocation>
</comment>
<proteinExistence type="inferred from homology"/>
<dbReference type="InterPro" id="IPR018076">
    <property type="entry name" value="T2SS_GspF_dom"/>
</dbReference>
<evidence type="ECO:0000256" key="1">
    <source>
        <dbReference type="ARBA" id="ARBA00004429"/>
    </source>
</evidence>
<evidence type="ECO:0000256" key="5">
    <source>
        <dbReference type="ARBA" id="ARBA00022692"/>
    </source>
</evidence>
<evidence type="ECO:0000256" key="2">
    <source>
        <dbReference type="ARBA" id="ARBA00005745"/>
    </source>
</evidence>
<dbReference type="AlphaFoldDB" id="A0A845L0N5"/>
<keyword evidence="6 8" id="KW-1133">Transmembrane helix</keyword>
<dbReference type="InterPro" id="IPR042094">
    <property type="entry name" value="T2SS_GspF_sf"/>
</dbReference>
<feature type="transmembrane region" description="Helical" evidence="8">
    <location>
        <begin position="172"/>
        <end position="196"/>
    </location>
</feature>
<dbReference type="InterPro" id="IPR003004">
    <property type="entry name" value="GspF/PilC"/>
</dbReference>
<comment type="caution">
    <text evidence="10">The sequence shown here is derived from an EMBL/GenBank/DDBJ whole genome shotgun (WGS) entry which is preliminary data.</text>
</comment>
<evidence type="ECO:0000256" key="7">
    <source>
        <dbReference type="ARBA" id="ARBA00023136"/>
    </source>
</evidence>
<dbReference type="OrthoDB" id="9805682at2"/>
<dbReference type="EMBL" id="WXEY01000001">
    <property type="protein sequence ID" value="MZP28485.1"/>
    <property type="molecule type" value="Genomic_DNA"/>
</dbReference>
<evidence type="ECO:0000256" key="3">
    <source>
        <dbReference type="ARBA" id="ARBA00022475"/>
    </source>
</evidence>
<keyword evidence="11" id="KW-1185">Reference proteome</keyword>
<evidence type="ECO:0000313" key="10">
    <source>
        <dbReference type="EMBL" id="MZP28485.1"/>
    </source>
</evidence>
<feature type="domain" description="Type II secretion system protein GspF" evidence="9">
    <location>
        <begin position="278"/>
        <end position="399"/>
    </location>
</feature>
<keyword evidence="5 8" id="KW-0812">Transmembrane</keyword>
<feature type="transmembrane region" description="Helical" evidence="8">
    <location>
        <begin position="227"/>
        <end position="246"/>
    </location>
</feature>
<dbReference type="FunFam" id="1.20.81.30:FF:000001">
    <property type="entry name" value="Type II secretion system protein F"/>
    <property type="match status" value="2"/>
</dbReference>
<accession>A0A845L0N5</accession>
<feature type="domain" description="Type II secretion system protein GspF" evidence="9">
    <location>
        <begin position="74"/>
        <end position="197"/>
    </location>
</feature>
<dbReference type="GO" id="GO:0005886">
    <property type="term" value="C:plasma membrane"/>
    <property type="evidence" value="ECO:0007669"/>
    <property type="project" value="UniProtKB-SubCell"/>
</dbReference>
<dbReference type="Pfam" id="PF00482">
    <property type="entry name" value="T2SSF"/>
    <property type="match status" value="2"/>
</dbReference>
<dbReference type="PANTHER" id="PTHR30012:SF0">
    <property type="entry name" value="TYPE II SECRETION SYSTEM PROTEIN F-RELATED"/>
    <property type="match status" value="1"/>
</dbReference>
<dbReference type="RefSeq" id="WP_161253978.1">
    <property type="nucleotide sequence ID" value="NZ_WXEY01000001.1"/>
</dbReference>
<keyword evidence="7 8" id="KW-0472">Membrane</keyword>
<dbReference type="Gene3D" id="1.20.81.30">
    <property type="entry name" value="Type II secretion system (T2SS), domain F"/>
    <property type="match status" value="2"/>
</dbReference>
<keyword evidence="3" id="KW-1003">Cell membrane</keyword>
<feature type="transmembrane region" description="Helical" evidence="8">
    <location>
        <begin position="380"/>
        <end position="401"/>
    </location>
</feature>
<protein>
    <recommendedName>
        <fullName evidence="9">Type II secretion system protein GspF domain-containing protein</fullName>
    </recommendedName>
</protein>
<name>A0A845L0N5_9FIRM</name>
<dbReference type="Proteomes" id="UP000463470">
    <property type="component" value="Unassembled WGS sequence"/>
</dbReference>
<evidence type="ECO:0000313" key="11">
    <source>
        <dbReference type="Proteomes" id="UP000463470"/>
    </source>
</evidence>
<evidence type="ECO:0000256" key="6">
    <source>
        <dbReference type="ARBA" id="ARBA00022989"/>
    </source>
</evidence>
<evidence type="ECO:0000256" key="4">
    <source>
        <dbReference type="ARBA" id="ARBA00022519"/>
    </source>
</evidence>
<reference evidence="10 11" key="1">
    <citation type="submission" date="2020-01" db="EMBL/GenBank/DDBJ databases">
        <title>Whole-genome sequence of Heliobacterium undosum DSM 13378.</title>
        <authorList>
            <person name="Kyndt J.A."/>
            <person name="Meyer T.E."/>
        </authorList>
    </citation>
    <scope>NUCLEOTIDE SEQUENCE [LARGE SCALE GENOMIC DNA]</scope>
    <source>
        <strain evidence="10 11">DSM 13378</strain>
    </source>
</reference>
<dbReference type="PRINTS" id="PR00812">
    <property type="entry name" value="BCTERIALGSPF"/>
</dbReference>
<keyword evidence="4" id="KW-0997">Cell inner membrane</keyword>
<sequence length="408" mass="45079">MPIFSYKVRDRSGRAEEGLLQAPSEKAAVQDLQRLGCFVIDLKRKDQPWRPSLGLEGMSLRWRRFVDAGDLSRFCRQLAALIDAGVPLCAGLSMVARRLTPQALKTAAQQVGLAVAQGQTLISALEQQRHIFPELFIRLVETGEMGGVLDQSLHRLADHYEKESAMAKKIRVALLYPSIVLITAGGATIFFLLFVIPAYSDLLNSLGRELPGSTRFVLALARLSGEYVPWLIFLAPICLFGLWRVAMRDEYRISLEKVLFKLPLVGGFIHRAAIARISRSLSILAGNGVPIVQALAIVEKVALYRSLAEAVRRVRNGVGKGHSLHRMLEQSNWFPPEFVHLVYIGEESGALDALLEKTADYFEAEVDGAVVRLTLLLEPVLLFLMAGIIGFLALSLLMPLFEAINGPL</sequence>
<organism evidence="10 11">
    <name type="scientific">Heliomicrobium undosum</name>
    <dbReference type="NCBI Taxonomy" id="121734"/>
    <lineage>
        <taxon>Bacteria</taxon>
        <taxon>Bacillati</taxon>
        <taxon>Bacillota</taxon>
        <taxon>Clostridia</taxon>
        <taxon>Eubacteriales</taxon>
        <taxon>Heliobacteriaceae</taxon>
        <taxon>Heliomicrobium</taxon>
    </lineage>
</organism>
<gene>
    <name evidence="10" type="ORF">GTO91_01940</name>
</gene>
<evidence type="ECO:0000259" key="9">
    <source>
        <dbReference type="Pfam" id="PF00482"/>
    </source>
</evidence>
<dbReference type="PANTHER" id="PTHR30012">
    <property type="entry name" value="GENERAL SECRETION PATHWAY PROTEIN"/>
    <property type="match status" value="1"/>
</dbReference>